<protein>
    <submittedName>
        <fullName evidence="1">Uncharacterized protein</fullName>
    </submittedName>
</protein>
<accession>A0AA35RL21</accession>
<dbReference type="Proteomes" id="UP001174909">
    <property type="component" value="Unassembled WGS sequence"/>
</dbReference>
<reference evidence="1" key="1">
    <citation type="submission" date="2023-03" db="EMBL/GenBank/DDBJ databases">
        <authorList>
            <person name="Steffen K."/>
            <person name="Cardenas P."/>
        </authorList>
    </citation>
    <scope>NUCLEOTIDE SEQUENCE</scope>
</reference>
<dbReference type="AlphaFoldDB" id="A0AA35RL21"/>
<gene>
    <name evidence="1" type="ORF">GBAR_LOCUS7734</name>
</gene>
<name>A0AA35RL21_GEOBA</name>
<dbReference type="EMBL" id="CASHTH010001147">
    <property type="protein sequence ID" value="CAI8012032.1"/>
    <property type="molecule type" value="Genomic_DNA"/>
</dbReference>
<evidence type="ECO:0000313" key="2">
    <source>
        <dbReference type="Proteomes" id="UP001174909"/>
    </source>
</evidence>
<evidence type="ECO:0000313" key="1">
    <source>
        <dbReference type="EMBL" id="CAI8012032.1"/>
    </source>
</evidence>
<keyword evidence="2" id="KW-1185">Reference proteome</keyword>
<comment type="caution">
    <text evidence="1">The sequence shown here is derived from an EMBL/GenBank/DDBJ whole genome shotgun (WGS) entry which is preliminary data.</text>
</comment>
<proteinExistence type="predicted"/>
<organism evidence="1 2">
    <name type="scientific">Geodia barretti</name>
    <name type="common">Barrett's horny sponge</name>
    <dbReference type="NCBI Taxonomy" id="519541"/>
    <lineage>
        <taxon>Eukaryota</taxon>
        <taxon>Metazoa</taxon>
        <taxon>Porifera</taxon>
        <taxon>Demospongiae</taxon>
        <taxon>Heteroscleromorpha</taxon>
        <taxon>Tetractinellida</taxon>
        <taxon>Astrophorina</taxon>
        <taxon>Geodiidae</taxon>
        <taxon>Geodia</taxon>
    </lineage>
</organism>
<sequence>MLPCPAYLHDSECEDFGFDVTVESPKVTMSMLQICWPWSSRELQSRSLPARP</sequence>